<dbReference type="Proteomes" id="UP000712600">
    <property type="component" value="Unassembled WGS sequence"/>
</dbReference>
<reference evidence="2" key="1">
    <citation type="submission" date="2019-12" db="EMBL/GenBank/DDBJ databases">
        <title>Genome sequencing and annotation of Brassica cretica.</title>
        <authorList>
            <person name="Studholme D.J."/>
            <person name="Sarris P."/>
        </authorList>
    </citation>
    <scope>NUCLEOTIDE SEQUENCE</scope>
    <source>
        <strain evidence="2">PFS-109/04</strain>
        <tissue evidence="2">Leaf</tissue>
    </source>
</reference>
<organism evidence="2 3">
    <name type="scientific">Brassica cretica</name>
    <name type="common">Mustard</name>
    <dbReference type="NCBI Taxonomy" id="69181"/>
    <lineage>
        <taxon>Eukaryota</taxon>
        <taxon>Viridiplantae</taxon>
        <taxon>Streptophyta</taxon>
        <taxon>Embryophyta</taxon>
        <taxon>Tracheophyta</taxon>
        <taxon>Spermatophyta</taxon>
        <taxon>Magnoliopsida</taxon>
        <taxon>eudicotyledons</taxon>
        <taxon>Gunneridae</taxon>
        <taxon>Pentapetalae</taxon>
        <taxon>rosids</taxon>
        <taxon>malvids</taxon>
        <taxon>Brassicales</taxon>
        <taxon>Brassicaceae</taxon>
        <taxon>Brassiceae</taxon>
        <taxon>Brassica</taxon>
    </lineage>
</organism>
<accession>A0A8S9N095</accession>
<evidence type="ECO:0000256" key="1">
    <source>
        <dbReference type="SAM" id="MobiDB-lite"/>
    </source>
</evidence>
<gene>
    <name evidence="2" type="ORF">F2Q69_00053962</name>
</gene>
<evidence type="ECO:0000313" key="3">
    <source>
        <dbReference type="Proteomes" id="UP000712600"/>
    </source>
</evidence>
<comment type="caution">
    <text evidence="2">The sequence shown here is derived from an EMBL/GenBank/DDBJ whole genome shotgun (WGS) entry which is preliminary data.</text>
</comment>
<proteinExistence type="predicted"/>
<protein>
    <submittedName>
        <fullName evidence="2">Uncharacterized protein</fullName>
    </submittedName>
</protein>
<evidence type="ECO:0000313" key="2">
    <source>
        <dbReference type="EMBL" id="KAF3487122.1"/>
    </source>
</evidence>
<sequence>MVALCYELSPWTTISPPEVHSNLSLTSSANHYPGSQPKTGHQDRIEIADLDNSKRGRVLNATSRGAEFIPPENDHKTIAGAGK</sequence>
<dbReference type="AlphaFoldDB" id="A0A8S9N095"/>
<dbReference type="EMBL" id="QGKX02002183">
    <property type="protein sequence ID" value="KAF3487122.1"/>
    <property type="molecule type" value="Genomic_DNA"/>
</dbReference>
<name>A0A8S9N095_BRACR</name>
<feature type="region of interest" description="Disordered" evidence="1">
    <location>
        <begin position="25"/>
        <end position="44"/>
    </location>
</feature>